<name>A0A5N6RQM0_9ROSI</name>
<dbReference type="Gene3D" id="3.30.70.100">
    <property type="match status" value="1"/>
</dbReference>
<dbReference type="OrthoDB" id="1649273at2759"/>
<dbReference type="AlphaFoldDB" id="A0A5N6RQM0"/>
<dbReference type="SUPFAM" id="SSF55008">
    <property type="entry name" value="HMA, heavy metal-associated domain"/>
    <property type="match status" value="1"/>
</dbReference>
<dbReference type="PANTHER" id="PTHR47294:SF6">
    <property type="entry name" value="HMA DOMAIN-CONTAINING PROTEIN"/>
    <property type="match status" value="1"/>
</dbReference>
<sequence length="120" mass="13231">MSLVDQQKKGLPGTGIRKSKSFLLSETSLASLESLTMPLVQEVVLSADIRCAECQKRVADIMARMNGTDSVVVNVLEKKVTLTSRYAGIGKSSTQQVAAVYRNPLDKVAMIRRIFRSSRR</sequence>
<organism evidence="1 2">
    <name type="scientific">Carpinus fangiana</name>
    <dbReference type="NCBI Taxonomy" id="176857"/>
    <lineage>
        <taxon>Eukaryota</taxon>
        <taxon>Viridiplantae</taxon>
        <taxon>Streptophyta</taxon>
        <taxon>Embryophyta</taxon>
        <taxon>Tracheophyta</taxon>
        <taxon>Spermatophyta</taxon>
        <taxon>Magnoliopsida</taxon>
        <taxon>eudicotyledons</taxon>
        <taxon>Gunneridae</taxon>
        <taxon>Pentapetalae</taxon>
        <taxon>rosids</taxon>
        <taxon>fabids</taxon>
        <taxon>Fagales</taxon>
        <taxon>Betulaceae</taxon>
        <taxon>Carpinus</taxon>
    </lineage>
</organism>
<gene>
    <name evidence="1" type="ORF">FH972_018610</name>
</gene>
<evidence type="ECO:0000313" key="2">
    <source>
        <dbReference type="Proteomes" id="UP000327013"/>
    </source>
</evidence>
<evidence type="ECO:0008006" key="3">
    <source>
        <dbReference type="Google" id="ProtNLM"/>
    </source>
</evidence>
<protein>
    <recommendedName>
        <fullName evidence="3">HMA domain-containing protein</fullName>
    </recommendedName>
</protein>
<evidence type="ECO:0000313" key="1">
    <source>
        <dbReference type="EMBL" id="KAE8100747.1"/>
    </source>
</evidence>
<dbReference type="EMBL" id="CM017327">
    <property type="protein sequence ID" value="KAE8100747.1"/>
    <property type="molecule type" value="Genomic_DNA"/>
</dbReference>
<dbReference type="InterPro" id="IPR036163">
    <property type="entry name" value="HMA_dom_sf"/>
</dbReference>
<accession>A0A5N6RQM0</accession>
<keyword evidence="2" id="KW-1185">Reference proteome</keyword>
<proteinExistence type="predicted"/>
<dbReference type="GO" id="GO:0046872">
    <property type="term" value="F:metal ion binding"/>
    <property type="evidence" value="ECO:0007669"/>
    <property type="project" value="InterPro"/>
</dbReference>
<dbReference type="Proteomes" id="UP000327013">
    <property type="component" value="Chromosome 7"/>
</dbReference>
<dbReference type="PANTHER" id="PTHR47294">
    <property type="entry name" value="OS08G0431150 PROTEIN"/>
    <property type="match status" value="1"/>
</dbReference>
<reference evidence="1 2" key="1">
    <citation type="submission" date="2019-06" db="EMBL/GenBank/DDBJ databases">
        <title>A chromosomal-level reference genome of Carpinus fangiana (Coryloideae, Betulaceae).</title>
        <authorList>
            <person name="Yang X."/>
            <person name="Wang Z."/>
            <person name="Zhang L."/>
            <person name="Hao G."/>
            <person name="Liu J."/>
            <person name="Yang Y."/>
        </authorList>
    </citation>
    <scope>NUCLEOTIDE SEQUENCE [LARGE SCALE GENOMIC DNA]</scope>
    <source>
        <strain evidence="1">Cfa_2016G</strain>
        <tissue evidence="1">Leaf</tissue>
    </source>
</reference>